<keyword evidence="2" id="KW-1185">Reference proteome</keyword>
<gene>
    <name evidence="1" type="ORF">BU25DRAFT_68591</name>
</gene>
<comment type="caution">
    <text evidence="1">The sequence shown here is derived from an EMBL/GenBank/DDBJ whole genome shotgun (WGS) entry which is preliminary data.</text>
</comment>
<organism evidence="1 2">
    <name type="scientific">Macroventuria anomochaeta</name>
    <dbReference type="NCBI Taxonomy" id="301207"/>
    <lineage>
        <taxon>Eukaryota</taxon>
        <taxon>Fungi</taxon>
        <taxon>Dikarya</taxon>
        <taxon>Ascomycota</taxon>
        <taxon>Pezizomycotina</taxon>
        <taxon>Dothideomycetes</taxon>
        <taxon>Pleosporomycetidae</taxon>
        <taxon>Pleosporales</taxon>
        <taxon>Pleosporineae</taxon>
        <taxon>Didymellaceae</taxon>
        <taxon>Macroventuria</taxon>
    </lineage>
</organism>
<dbReference type="Proteomes" id="UP000799754">
    <property type="component" value="Unassembled WGS sequence"/>
</dbReference>
<proteinExistence type="predicted"/>
<accession>A0ACB6RYG9</accession>
<reference evidence="1" key="1">
    <citation type="journal article" date="2020" name="Stud. Mycol.">
        <title>101 Dothideomycetes genomes: a test case for predicting lifestyles and emergence of pathogens.</title>
        <authorList>
            <person name="Haridas S."/>
            <person name="Albert R."/>
            <person name="Binder M."/>
            <person name="Bloem J."/>
            <person name="Labutti K."/>
            <person name="Salamov A."/>
            <person name="Andreopoulos B."/>
            <person name="Baker S."/>
            <person name="Barry K."/>
            <person name="Bills G."/>
            <person name="Bluhm B."/>
            <person name="Cannon C."/>
            <person name="Castanera R."/>
            <person name="Culley D."/>
            <person name="Daum C."/>
            <person name="Ezra D."/>
            <person name="Gonzalez J."/>
            <person name="Henrissat B."/>
            <person name="Kuo A."/>
            <person name="Liang C."/>
            <person name="Lipzen A."/>
            <person name="Lutzoni F."/>
            <person name="Magnuson J."/>
            <person name="Mondo S."/>
            <person name="Nolan M."/>
            <person name="Ohm R."/>
            <person name="Pangilinan J."/>
            <person name="Park H.-J."/>
            <person name="Ramirez L."/>
            <person name="Alfaro M."/>
            <person name="Sun H."/>
            <person name="Tritt A."/>
            <person name="Yoshinaga Y."/>
            <person name="Zwiers L.-H."/>
            <person name="Turgeon B."/>
            <person name="Goodwin S."/>
            <person name="Spatafora J."/>
            <person name="Crous P."/>
            <person name="Grigoriev I."/>
        </authorList>
    </citation>
    <scope>NUCLEOTIDE SEQUENCE</scope>
    <source>
        <strain evidence="1">CBS 525.71</strain>
    </source>
</reference>
<sequence>MSNNFSGSHTLRNRKLQTNLDGPPVPTKLDTKPSLFQRRGLQLPDPPRQLKPLPAVPLPDSVEYKPLPRPPESIKLGTTLLWIAGFAVWFMVVVVMLPVIMEREAMIGVNAWLRGKWRDDGEAACAIC</sequence>
<evidence type="ECO:0000313" key="1">
    <source>
        <dbReference type="EMBL" id="KAF2627080.1"/>
    </source>
</evidence>
<name>A0ACB6RYG9_9PLEO</name>
<evidence type="ECO:0000313" key="2">
    <source>
        <dbReference type="Proteomes" id="UP000799754"/>
    </source>
</evidence>
<dbReference type="EMBL" id="MU006718">
    <property type="protein sequence ID" value="KAF2627080.1"/>
    <property type="molecule type" value="Genomic_DNA"/>
</dbReference>
<protein>
    <submittedName>
        <fullName evidence="1">Uncharacterized protein</fullName>
    </submittedName>
</protein>